<protein>
    <submittedName>
        <fullName evidence="2">Uncharacterized protein</fullName>
    </submittedName>
</protein>
<accession>A0A1I7UI01</accession>
<evidence type="ECO:0000313" key="1">
    <source>
        <dbReference type="Proteomes" id="UP000095282"/>
    </source>
</evidence>
<dbReference type="Proteomes" id="UP000095282">
    <property type="component" value="Unplaced"/>
</dbReference>
<dbReference type="WBParaSite" id="Csp11.Scaffold629.g9529.t1">
    <property type="protein sequence ID" value="Csp11.Scaffold629.g9529.t1"/>
    <property type="gene ID" value="Csp11.Scaffold629.g9529"/>
</dbReference>
<organism evidence="1 2">
    <name type="scientific">Caenorhabditis tropicalis</name>
    <dbReference type="NCBI Taxonomy" id="1561998"/>
    <lineage>
        <taxon>Eukaryota</taxon>
        <taxon>Metazoa</taxon>
        <taxon>Ecdysozoa</taxon>
        <taxon>Nematoda</taxon>
        <taxon>Chromadorea</taxon>
        <taxon>Rhabditida</taxon>
        <taxon>Rhabditina</taxon>
        <taxon>Rhabditomorpha</taxon>
        <taxon>Rhabditoidea</taxon>
        <taxon>Rhabditidae</taxon>
        <taxon>Peloderinae</taxon>
        <taxon>Caenorhabditis</taxon>
    </lineage>
</organism>
<evidence type="ECO:0000313" key="2">
    <source>
        <dbReference type="WBParaSite" id="Csp11.Scaffold629.g9529.t1"/>
    </source>
</evidence>
<name>A0A1I7UI01_9PELO</name>
<keyword evidence="1" id="KW-1185">Reference proteome</keyword>
<sequence>MAGLMAVEEREEQEKEKMAASLRCAIYRNETNDNEKEAVTANRPIRSFLLPLFSSNRTSSSVVKRSFNGWLADEFFLF</sequence>
<proteinExistence type="predicted"/>
<reference evidence="2" key="1">
    <citation type="submission" date="2016-11" db="UniProtKB">
        <authorList>
            <consortium name="WormBaseParasite"/>
        </authorList>
    </citation>
    <scope>IDENTIFICATION</scope>
</reference>
<dbReference type="AlphaFoldDB" id="A0A1I7UI01"/>